<feature type="transmembrane region" description="Helical" evidence="7">
    <location>
        <begin position="528"/>
        <end position="550"/>
    </location>
</feature>
<evidence type="ECO:0000256" key="1">
    <source>
        <dbReference type="ARBA" id="ARBA00004141"/>
    </source>
</evidence>
<dbReference type="Gene3D" id="1.10.510.10">
    <property type="entry name" value="Transferase(Phosphotransferase) domain 1"/>
    <property type="match status" value="1"/>
</dbReference>
<dbReference type="SUPFAM" id="SSF103473">
    <property type="entry name" value="MFS general substrate transporter"/>
    <property type="match status" value="1"/>
</dbReference>
<reference evidence="9 10" key="1">
    <citation type="journal article" date="2017" name="G3 (Bethesda)">
        <title>First Draft Genome Sequence of the Pathogenic Fungus Lomentospora prolificans (Formerly Scedosporium prolificans).</title>
        <authorList>
            <person name="Luo R."/>
            <person name="Zimin A."/>
            <person name="Workman R."/>
            <person name="Fan Y."/>
            <person name="Pertea G."/>
            <person name="Grossman N."/>
            <person name="Wear M.P."/>
            <person name="Jia B."/>
            <person name="Miller H."/>
            <person name="Casadevall A."/>
            <person name="Timp W."/>
            <person name="Zhang S.X."/>
            <person name="Salzberg S.L."/>
        </authorList>
    </citation>
    <scope>NUCLEOTIDE SEQUENCE [LARGE SCALE GENOMIC DNA]</scope>
    <source>
        <strain evidence="9 10">JHH-5317</strain>
    </source>
</reference>
<dbReference type="GO" id="GO:0022857">
    <property type="term" value="F:transmembrane transporter activity"/>
    <property type="evidence" value="ECO:0007669"/>
    <property type="project" value="TreeGrafter"/>
</dbReference>
<feature type="transmembrane region" description="Helical" evidence="7">
    <location>
        <begin position="721"/>
        <end position="741"/>
    </location>
</feature>
<dbReference type="AlphaFoldDB" id="A0A2N3NHN5"/>
<comment type="subcellular location">
    <subcellularLocation>
        <location evidence="1">Membrane</location>
        <topology evidence="1">Multi-pass membrane protein</topology>
    </subcellularLocation>
</comment>
<evidence type="ECO:0000256" key="7">
    <source>
        <dbReference type="SAM" id="Phobius"/>
    </source>
</evidence>
<sequence>MSRAGTVRQYGKPTRRSRAERLFAELPQSPVRKVTKEKDPDLHNGGDVKELSELIAAVTIQDEEEPVKVDARSTKAEAKPNEIIEIVEIREKTLEETNGETDPEPTPVSQGPSEVGEISHMTEGVEDGLRILSWDEVCPFGDRIEKIAEASYAEVYRVTNSRGTSIIKVIRLKSPIRAQTKAQERSGLVDEEPHDEEDLIGELRISEWLADIPGFVVYKDRYIVRGKAPKTLVETHQAFQRRVKRKDPDRLQFYPSPTRYLEDTKFLVVELGDAGTALEDFGLERVDQVWDIFLLVAIALARAEDLILFEHRDLHEGNLCIRQISPPKPRDESVPDVQFGYSGLDITILDYGLSRADDPFAEDEETAPVAYDMEKDLSLFTSTHAEQCRVYRQMRSFLLRGDRKCLPAEKHTTPYAPSFDGSPISWTAFAPYTNVLWLAYIFEYLTAHFSGERKELTKFKRDTKEMWTHLNPGAKAGVPCFGSAGDVCKELSLRAAVFWSVASLSGACYGLLAAAISKMEGIGGLEGWRWMFCIEGLFTIVWAVITYFSLPNNPSTVKFFIANETARCAESLRLDIDIQEIEKVKIGCALRLPGPSPHPPPAPLRLHRLHHLRPRLLLSLYRQGPGLRPHPHPADERPPYAWAFILTIITAYHSDKFMMRGIPILVTYTIALAGSIMFPRRPQLQCPLDGLFLLLGGVYANAPIIIAWVPSNCAGHTRQATSVAMTCIAVNLGGIISTWMFPMPDAPYYPMAAKLLLTMNIIAFTTVGLAMFVCNGANRKKEDPEYRRALLGIISDISYPQQLENLGDYHPDFKYVL</sequence>
<dbReference type="PANTHER" id="PTHR43791">
    <property type="entry name" value="PERMEASE-RELATED"/>
    <property type="match status" value="1"/>
</dbReference>
<feature type="compositionally biased region" description="Basic and acidic residues" evidence="6">
    <location>
        <begin position="34"/>
        <end position="48"/>
    </location>
</feature>
<dbReference type="OrthoDB" id="21018at2759"/>
<keyword evidence="3 7" id="KW-0812">Transmembrane</keyword>
<evidence type="ECO:0000313" key="9">
    <source>
        <dbReference type="EMBL" id="PKS11943.1"/>
    </source>
</evidence>
<feature type="transmembrane region" description="Helical" evidence="7">
    <location>
        <begin position="761"/>
        <end position="778"/>
    </location>
</feature>
<name>A0A2N3NHN5_9PEZI</name>
<gene>
    <name evidence="9" type="ORF">jhhlp_001239</name>
</gene>
<feature type="transmembrane region" description="Helical" evidence="7">
    <location>
        <begin position="690"/>
        <end position="709"/>
    </location>
</feature>
<organism evidence="9 10">
    <name type="scientific">Lomentospora prolificans</name>
    <dbReference type="NCBI Taxonomy" id="41688"/>
    <lineage>
        <taxon>Eukaryota</taxon>
        <taxon>Fungi</taxon>
        <taxon>Dikarya</taxon>
        <taxon>Ascomycota</taxon>
        <taxon>Pezizomycotina</taxon>
        <taxon>Sordariomycetes</taxon>
        <taxon>Hypocreomycetidae</taxon>
        <taxon>Microascales</taxon>
        <taxon>Microascaceae</taxon>
        <taxon>Lomentospora</taxon>
    </lineage>
</organism>
<feature type="domain" description="Serine/threonine-protein kinase haspin C-terminal" evidence="8">
    <location>
        <begin position="377"/>
        <end position="494"/>
    </location>
</feature>
<dbReference type="Pfam" id="PF12330">
    <property type="entry name" value="Haspin_kinase"/>
    <property type="match status" value="1"/>
</dbReference>
<dbReference type="InterPro" id="IPR011009">
    <property type="entry name" value="Kinase-like_dom_sf"/>
</dbReference>
<evidence type="ECO:0000256" key="3">
    <source>
        <dbReference type="ARBA" id="ARBA00022692"/>
    </source>
</evidence>
<dbReference type="EMBL" id="NLAX01000004">
    <property type="protein sequence ID" value="PKS11943.1"/>
    <property type="molecule type" value="Genomic_DNA"/>
</dbReference>
<dbReference type="InParanoid" id="A0A2N3NHN5"/>
<keyword evidence="4 7" id="KW-1133">Transmembrane helix</keyword>
<feature type="transmembrane region" description="Helical" evidence="7">
    <location>
        <begin position="496"/>
        <end position="516"/>
    </location>
</feature>
<evidence type="ECO:0000256" key="4">
    <source>
        <dbReference type="ARBA" id="ARBA00022989"/>
    </source>
</evidence>
<keyword evidence="5 7" id="KW-0472">Membrane</keyword>
<proteinExistence type="predicted"/>
<dbReference type="InterPro" id="IPR024604">
    <property type="entry name" value="GSG2_C"/>
</dbReference>
<dbReference type="SMART" id="SM01331">
    <property type="entry name" value="DUF3635"/>
    <property type="match status" value="1"/>
</dbReference>
<dbReference type="Proteomes" id="UP000233524">
    <property type="component" value="Unassembled WGS sequence"/>
</dbReference>
<protein>
    <recommendedName>
        <fullName evidence="8">Serine/threonine-protein kinase haspin C-terminal domain-containing protein</fullName>
    </recommendedName>
</protein>
<keyword evidence="10" id="KW-1185">Reference proteome</keyword>
<dbReference type="SUPFAM" id="SSF56112">
    <property type="entry name" value="Protein kinase-like (PK-like)"/>
    <property type="match status" value="1"/>
</dbReference>
<feature type="region of interest" description="Disordered" evidence="6">
    <location>
        <begin position="1"/>
        <end position="48"/>
    </location>
</feature>
<dbReference type="GO" id="GO:0016020">
    <property type="term" value="C:membrane"/>
    <property type="evidence" value="ECO:0007669"/>
    <property type="project" value="UniProtKB-SubCell"/>
</dbReference>
<feature type="transmembrane region" description="Helical" evidence="7">
    <location>
        <begin position="661"/>
        <end position="678"/>
    </location>
</feature>
<feature type="region of interest" description="Disordered" evidence="6">
    <location>
        <begin position="94"/>
        <end position="115"/>
    </location>
</feature>
<evidence type="ECO:0000313" key="10">
    <source>
        <dbReference type="Proteomes" id="UP000233524"/>
    </source>
</evidence>
<evidence type="ECO:0000256" key="6">
    <source>
        <dbReference type="SAM" id="MobiDB-lite"/>
    </source>
</evidence>
<dbReference type="VEuPathDB" id="FungiDB:jhhlp_001239"/>
<evidence type="ECO:0000259" key="8">
    <source>
        <dbReference type="SMART" id="SM01331"/>
    </source>
</evidence>
<dbReference type="InterPro" id="IPR036259">
    <property type="entry name" value="MFS_trans_sf"/>
</dbReference>
<comment type="caution">
    <text evidence="9">The sequence shown here is derived from an EMBL/GenBank/DDBJ whole genome shotgun (WGS) entry which is preliminary data.</text>
</comment>
<accession>A0A2N3NHN5</accession>
<dbReference type="Gene3D" id="3.30.200.20">
    <property type="entry name" value="Phosphorylase Kinase, domain 1"/>
    <property type="match status" value="1"/>
</dbReference>
<evidence type="ECO:0000256" key="5">
    <source>
        <dbReference type="ARBA" id="ARBA00023136"/>
    </source>
</evidence>
<evidence type="ECO:0000256" key="2">
    <source>
        <dbReference type="ARBA" id="ARBA00022448"/>
    </source>
</evidence>
<dbReference type="PANTHER" id="PTHR43791:SF85">
    <property type="entry name" value="TRANSPORTER, PUTATIVE (AFU_ORTHOLOGUE AFUA_6G00710)-RELATED"/>
    <property type="match status" value="1"/>
</dbReference>
<keyword evidence="2" id="KW-0813">Transport</keyword>
<dbReference type="STRING" id="41688.A0A2N3NHN5"/>